<dbReference type="OrthoDB" id="7188333at2"/>
<sequence>MSIDFSTLQVDDVDSLVSVLEQQLGDTATDWWNANKTVVPGYLRSLAEATIQTRTALANHQITPEAADMILHNQELAFNQTIQFTRYMTLALGQTLLNTVFKVIGWVVYNKTGINIAPNLVQPTAPATPA</sequence>
<organism evidence="2 3">
    <name type="scientific">Caulobacter flavus</name>
    <dbReference type="NCBI Taxonomy" id="1679497"/>
    <lineage>
        <taxon>Bacteria</taxon>
        <taxon>Pseudomonadati</taxon>
        <taxon>Pseudomonadota</taxon>
        <taxon>Alphaproteobacteria</taxon>
        <taxon>Caulobacterales</taxon>
        <taxon>Caulobacteraceae</taxon>
        <taxon>Caulobacter</taxon>
    </lineage>
</organism>
<evidence type="ECO:0000313" key="1">
    <source>
        <dbReference type="EMBL" id="AYV45702.1"/>
    </source>
</evidence>
<keyword evidence="4" id="KW-1185">Reference proteome</keyword>
<evidence type="ECO:0000313" key="2">
    <source>
        <dbReference type="EMBL" id="PLR07259.1"/>
    </source>
</evidence>
<protein>
    <submittedName>
        <fullName evidence="2">Uncharacterized protein</fullName>
    </submittedName>
</protein>
<dbReference type="AlphaFoldDB" id="A0A2N5CML0"/>
<dbReference type="EMBL" id="PJRQ01000046">
    <property type="protein sequence ID" value="PLR07259.1"/>
    <property type="molecule type" value="Genomic_DNA"/>
</dbReference>
<dbReference type="KEGG" id="cfh:C1707_05250"/>
<dbReference type="EMBL" id="CP026100">
    <property type="protein sequence ID" value="AYV45702.1"/>
    <property type="molecule type" value="Genomic_DNA"/>
</dbReference>
<reference evidence="2 3" key="1">
    <citation type="submission" date="2017-12" db="EMBL/GenBank/DDBJ databases">
        <title>The genome sequence of Caulobacter flavus CGMCC1 15093.</title>
        <authorList>
            <person name="Gao J."/>
            <person name="Mao X."/>
            <person name="Sun J."/>
        </authorList>
    </citation>
    <scope>NUCLEOTIDE SEQUENCE [LARGE SCALE GENOMIC DNA]</scope>
    <source>
        <strain evidence="2 3">CGMCC1 15093</strain>
    </source>
</reference>
<proteinExistence type="predicted"/>
<gene>
    <name evidence="1" type="ORF">C1707_05250</name>
    <name evidence="2" type="ORF">CFHF_23055</name>
</gene>
<name>A0A2N5CML0_9CAUL</name>
<evidence type="ECO:0000313" key="3">
    <source>
        <dbReference type="Proteomes" id="UP000234483"/>
    </source>
</evidence>
<accession>A0A2N5CML0</accession>
<dbReference type="Proteomes" id="UP000281192">
    <property type="component" value="Chromosome"/>
</dbReference>
<reference evidence="1 4" key="2">
    <citation type="submission" date="2018-01" db="EMBL/GenBank/DDBJ databases">
        <title>Complete genome sequence of Caulobacter flavus RHGG3.</title>
        <authorList>
            <person name="Yang E."/>
        </authorList>
    </citation>
    <scope>NUCLEOTIDE SEQUENCE [LARGE SCALE GENOMIC DNA]</scope>
    <source>
        <strain evidence="1 4">RHGG3</strain>
    </source>
</reference>
<evidence type="ECO:0000313" key="4">
    <source>
        <dbReference type="Proteomes" id="UP000281192"/>
    </source>
</evidence>
<dbReference type="RefSeq" id="WP_101715280.1">
    <property type="nucleotide sequence ID" value="NZ_CP026100.1"/>
</dbReference>
<dbReference type="Proteomes" id="UP000234483">
    <property type="component" value="Unassembled WGS sequence"/>
</dbReference>